<keyword evidence="4" id="KW-1185">Reference proteome</keyword>
<gene>
    <name evidence="2" type="ORF">CO662_30185</name>
    <name evidence="3" type="ORF">EEQ99_26645</name>
</gene>
<evidence type="ECO:0000313" key="3">
    <source>
        <dbReference type="EMBL" id="RUL97519.1"/>
    </source>
</evidence>
<comment type="caution">
    <text evidence="3">The sequence shown here is derived from an EMBL/GenBank/DDBJ whole genome shotgun (WGS) entry which is preliminary data.</text>
</comment>
<dbReference type="AlphaFoldDB" id="A0A3S0S0M3"/>
<reference evidence="3 5" key="1">
    <citation type="journal article" date="2015" name="Int. J. Syst. Evol. Microbiol.">
        <title>Rhizobium anhuiense sp. nov., isolated from effective nodules of Vicia faba and Pisum sativum.</title>
        <authorList>
            <person name="Zhang Y.J."/>
            <person name="Zheng W.T."/>
            <person name="Everall I."/>
            <person name="Young J.P."/>
            <person name="Zhang X.X."/>
            <person name="Tian C.F."/>
            <person name="Sui X.H."/>
            <person name="Wang E.T."/>
            <person name="Chen W.X."/>
        </authorList>
    </citation>
    <scope>NUCLEOTIDE SEQUENCE [LARGE SCALE GENOMIC DNA]</scope>
    <source>
        <strain evidence="3 5">CCBAU 23252</strain>
    </source>
</reference>
<feature type="transmembrane region" description="Helical" evidence="1">
    <location>
        <begin position="21"/>
        <end position="41"/>
    </location>
</feature>
<protein>
    <submittedName>
        <fullName evidence="3">Uncharacterized protein</fullName>
    </submittedName>
</protein>
<keyword evidence="1" id="KW-0812">Transmembrane</keyword>
<feature type="transmembrane region" description="Helical" evidence="1">
    <location>
        <begin position="53"/>
        <end position="73"/>
    </location>
</feature>
<dbReference type="RefSeq" id="WP_028756340.1">
    <property type="nucleotide sequence ID" value="NZ_BMFI01000015.1"/>
</dbReference>
<evidence type="ECO:0000313" key="5">
    <source>
        <dbReference type="Proteomes" id="UP000273611"/>
    </source>
</evidence>
<keyword evidence="1" id="KW-1133">Transmembrane helix</keyword>
<keyword evidence="1" id="KW-0472">Membrane</keyword>
<dbReference type="Proteomes" id="UP000273611">
    <property type="component" value="Unassembled WGS sequence"/>
</dbReference>
<evidence type="ECO:0000313" key="4">
    <source>
        <dbReference type="Proteomes" id="UP000219972"/>
    </source>
</evidence>
<reference evidence="2 4" key="2">
    <citation type="submission" date="2017-09" db="EMBL/GenBank/DDBJ databases">
        <title>Comparative genomics of rhizobia isolated from Phaseolus vulgaris in China.</title>
        <authorList>
            <person name="Tong W."/>
        </authorList>
    </citation>
    <scope>NUCLEOTIDE SEQUENCE [LARGE SCALE GENOMIC DNA]</scope>
    <source>
        <strain evidence="2 4">Y27</strain>
    </source>
</reference>
<dbReference type="Proteomes" id="UP000219972">
    <property type="component" value="Unassembled WGS sequence"/>
</dbReference>
<organism evidence="3 5">
    <name type="scientific">Rhizobium anhuiense</name>
    <dbReference type="NCBI Taxonomy" id="1184720"/>
    <lineage>
        <taxon>Bacteria</taxon>
        <taxon>Pseudomonadati</taxon>
        <taxon>Pseudomonadota</taxon>
        <taxon>Alphaproteobacteria</taxon>
        <taxon>Hyphomicrobiales</taxon>
        <taxon>Rhizobiaceae</taxon>
        <taxon>Rhizobium/Agrobacterium group</taxon>
        <taxon>Rhizobium</taxon>
    </lineage>
</organism>
<evidence type="ECO:0000256" key="1">
    <source>
        <dbReference type="SAM" id="Phobius"/>
    </source>
</evidence>
<accession>A0A3S0S0M3</accession>
<evidence type="ECO:0000313" key="2">
    <source>
        <dbReference type="EMBL" id="PDS48360.1"/>
    </source>
</evidence>
<sequence length="100" mass="10704">MLKSTLIVIAVSFAAGATIRAWAFAFFAFLLVAALSVVILLKGSSLTEAIASGLQVLVLMEICYLAGLFAFSLGGHIQKRRKKTSIADRSHATGKRPHGW</sequence>
<dbReference type="EMBL" id="RIBW01000016">
    <property type="protein sequence ID" value="RUL97519.1"/>
    <property type="molecule type" value="Genomic_DNA"/>
</dbReference>
<dbReference type="GeneID" id="75221567"/>
<reference evidence="3" key="3">
    <citation type="submission" date="2018-11" db="EMBL/GenBank/DDBJ databases">
        <authorList>
            <person name="Huo Y."/>
        </authorList>
    </citation>
    <scope>NUCLEOTIDE SEQUENCE</scope>
    <source>
        <strain evidence="3">CCBAU 23252</strain>
    </source>
</reference>
<proteinExistence type="predicted"/>
<dbReference type="EMBL" id="NWSL01000028">
    <property type="protein sequence ID" value="PDS48360.1"/>
    <property type="molecule type" value="Genomic_DNA"/>
</dbReference>
<name>A0A3S0S0M3_9HYPH</name>